<dbReference type="EMBL" id="JAZGQO010000001">
    <property type="protein sequence ID" value="KAK6194820.1"/>
    <property type="molecule type" value="Genomic_DNA"/>
</dbReference>
<evidence type="ECO:0000313" key="2">
    <source>
        <dbReference type="Proteomes" id="UP001347796"/>
    </source>
</evidence>
<protein>
    <submittedName>
        <fullName evidence="1">Uncharacterized protein</fullName>
    </submittedName>
</protein>
<dbReference type="AlphaFoldDB" id="A0AAN8KAC0"/>
<accession>A0AAN8KAC0</accession>
<gene>
    <name evidence="1" type="ORF">SNE40_000367</name>
</gene>
<reference evidence="1 2" key="1">
    <citation type="submission" date="2024-01" db="EMBL/GenBank/DDBJ databases">
        <title>The genome of the rayed Mediterranean limpet Patella caerulea (Linnaeus, 1758).</title>
        <authorList>
            <person name="Anh-Thu Weber A."/>
            <person name="Halstead-Nussloch G."/>
        </authorList>
    </citation>
    <scope>NUCLEOTIDE SEQUENCE [LARGE SCALE GENOMIC DNA]</scope>
    <source>
        <strain evidence="1">AATW-2023a</strain>
        <tissue evidence="1">Whole specimen</tissue>
    </source>
</reference>
<proteinExistence type="predicted"/>
<evidence type="ECO:0000313" key="1">
    <source>
        <dbReference type="EMBL" id="KAK6194820.1"/>
    </source>
</evidence>
<keyword evidence="2" id="KW-1185">Reference proteome</keyword>
<organism evidence="1 2">
    <name type="scientific">Patella caerulea</name>
    <name type="common">Rayed Mediterranean limpet</name>
    <dbReference type="NCBI Taxonomy" id="87958"/>
    <lineage>
        <taxon>Eukaryota</taxon>
        <taxon>Metazoa</taxon>
        <taxon>Spiralia</taxon>
        <taxon>Lophotrochozoa</taxon>
        <taxon>Mollusca</taxon>
        <taxon>Gastropoda</taxon>
        <taxon>Patellogastropoda</taxon>
        <taxon>Patelloidea</taxon>
        <taxon>Patellidae</taxon>
        <taxon>Patella</taxon>
    </lineage>
</organism>
<comment type="caution">
    <text evidence="1">The sequence shown here is derived from an EMBL/GenBank/DDBJ whole genome shotgun (WGS) entry which is preliminary data.</text>
</comment>
<sequence>MNMVKIKGRKMVKISVRNDEVQDGNIVKIIVKNYSSERGEDQGLEYGKDQEIVLKITDEKIVKNNSWEHGGSKGKNRIKIWNGT</sequence>
<dbReference type="Proteomes" id="UP001347796">
    <property type="component" value="Unassembled WGS sequence"/>
</dbReference>
<name>A0AAN8KAC0_PATCE</name>